<comment type="subcellular location">
    <subcellularLocation>
        <location evidence="1">Cytoplasm</location>
    </subcellularLocation>
</comment>
<evidence type="ECO:0000256" key="1">
    <source>
        <dbReference type="ARBA" id="ARBA00004496"/>
    </source>
</evidence>
<dbReference type="PANTHER" id="PTHR44085">
    <property type="entry name" value="SEPIAPTERIN REDUCTASE"/>
    <property type="match status" value="1"/>
</dbReference>
<evidence type="ECO:0000256" key="5">
    <source>
        <dbReference type="SAM" id="MobiDB-lite"/>
    </source>
</evidence>
<evidence type="ECO:0000256" key="3">
    <source>
        <dbReference type="ARBA" id="ARBA00022857"/>
    </source>
</evidence>
<protein>
    <recommendedName>
        <fullName evidence="8">NAD(P)-binding protein</fullName>
    </recommendedName>
</protein>
<organism evidence="6 7">
    <name type="scientific">Coemansia biformis</name>
    <dbReference type="NCBI Taxonomy" id="1286918"/>
    <lineage>
        <taxon>Eukaryota</taxon>
        <taxon>Fungi</taxon>
        <taxon>Fungi incertae sedis</taxon>
        <taxon>Zoopagomycota</taxon>
        <taxon>Kickxellomycotina</taxon>
        <taxon>Kickxellomycetes</taxon>
        <taxon>Kickxellales</taxon>
        <taxon>Kickxellaceae</taxon>
        <taxon>Coemansia</taxon>
    </lineage>
</organism>
<dbReference type="Proteomes" id="UP001143981">
    <property type="component" value="Unassembled WGS sequence"/>
</dbReference>
<dbReference type="InterPro" id="IPR002347">
    <property type="entry name" value="SDR_fam"/>
</dbReference>
<dbReference type="OrthoDB" id="153074at2759"/>
<dbReference type="Pfam" id="PF00106">
    <property type="entry name" value="adh_short"/>
    <property type="match status" value="1"/>
</dbReference>
<gene>
    <name evidence="6" type="ORF">LPJ61_004692</name>
</gene>
<dbReference type="Gene3D" id="3.40.50.720">
    <property type="entry name" value="NAD(P)-binding Rossmann-like Domain"/>
    <property type="match status" value="1"/>
</dbReference>
<sequence length="873" mass="94303">MAESQATTALPDTPGYLGLKVISRWAARGSDATGRAGGGRWEETQDVVEFEQARVVGGSDGAEWFEALSARIDRGQHTLVVGGGQQRRAALGAVLLAPNGGGLLVGGVMRSPRPHRGIAHVVGGRKPYMRSGSSLWDLLVFPHDKSQSLRRGVEERHLAELLRRLEFGFLLGHVGDDWGKVIDWAKVLDRRGSTALAVCRLLYHAPEFALVDDDALRNLLPDQVRRVFGVANMHHVTMVVLAETDPFDDTTPLSPPASSSSSSSLVSPSGSTLCKGDIGFFACIGEFSRALRLRGSRVWEFCSFGYGSGQRAAFDTTMERQWVWSDGADGDGTVFRSSLRRKPSTLSQCTTTERHWLAASECPLSPTAVDCSGSLSRRQSALLASPALTAHSSLSDFTMATSELGSIRSRPINIDAMLSPLRQPSPPAVVEPISEQSEDVGEHGDTLCDGEPSAVSEKVPSEVADVVTSEVASVVPSEVADVASNAASSPAPGAAPGDLLDRTLDEFSEAPSRELPCEPPVVHPVSKPTKVAATRGGPRVITEEELEAERPGTPASPRPRNYRRSTRVKMWMPVADPVMQEVQSGSRRCAAIVTGASKGLGREITLELLRRRVSVIAVARSADNLEAMRNDALTAACGRAQYIPCPADITTEQGLWRVEACLAQSGFVLITLINNAGTLEPVAPIAGSSLENWRKHFDLNMFAPVELSRRLLPTLRITKGRIINISSGAASHPYYGWAAYCASKAALDMLTMSLGTEEPEVVTLAIRPGVIDTDMQKFIREKGKDTMRPNEYERFAKLHEDGKLLDPSIPAYIIARVALEASRDMSGKTYSWDDTQLARFRSHQDVAFSPIVGHTTSAPGETILPPEFLFAPY</sequence>
<evidence type="ECO:0008006" key="8">
    <source>
        <dbReference type="Google" id="ProtNLM"/>
    </source>
</evidence>
<dbReference type="PANTHER" id="PTHR44085:SF2">
    <property type="entry name" value="SEPIAPTERIN REDUCTASE"/>
    <property type="match status" value="1"/>
</dbReference>
<dbReference type="SUPFAM" id="SSF51735">
    <property type="entry name" value="NAD(P)-binding Rossmann-fold domains"/>
    <property type="match status" value="1"/>
</dbReference>
<comment type="caution">
    <text evidence="6">The sequence shown here is derived from an EMBL/GenBank/DDBJ whole genome shotgun (WGS) entry which is preliminary data.</text>
</comment>
<dbReference type="InterPro" id="IPR036291">
    <property type="entry name" value="NAD(P)-bd_dom_sf"/>
</dbReference>
<keyword evidence="2" id="KW-0963">Cytoplasm</keyword>
<feature type="region of interest" description="Disordered" evidence="5">
    <location>
        <begin position="510"/>
        <end position="561"/>
    </location>
</feature>
<proteinExistence type="predicted"/>
<dbReference type="PRINTS" id="PR00081">
    <property type="entry name" value="GDHRDH"/>
</dbReference>
<evidence type="ECO:0000313" key="6">
    <source>
        <dbReference type="EMBL" id="KAJ1727216.1"/>
    </source>
</evidence>
<evidence type="ECO:0000256" key="2">
    <source>
        <dbReference type="ARBA" id="ARBA00022490"/>
    </source>
</evidence>
<keyword evidence="4" id="KW-0560">Oxidoreductase</keyword>
<keyword evidence="7" id="KW-1185">Reference proteome</keyword>
<reference evidence="6" key="1">
    <citation type="submission" date="2022-07" db="EMBL/GenBank/DDBJ databases">
        <title>Phylogenomic reconstructions and comparative analyses of Kickxellomycotina fungi.</title>
        <authorList>
            <person name="Reynolds N.K."/>
            <person name="Stajich J.E."/>
            <person name="Barry K."/>
            <person name="Grigoriev I.V."/>
            <person name="Crous P."/>
            <person name="Smith M.E."/>
        </authorList>
    </citation>
    <scope>NUCLEOTIDE SEQUENCE</scope>
    <source>
        <strain evidence="6">BCRC 34381</strain>
    </source>
</reference>
<name>A0A9W8CXC3_9FUNG</name>
<dbReference type="PROSITE" id="PS00061">
    <property type="entry name" value="ADH_SHORT"/>
    <property type="match status" value="1"/>
</dbReference>
<dbReference type="GO" id="GO:0004757">
    <property type="term" value="F:sepiapterin reductase (NADP+) activity"/>
    <property type="evidence" value="ECO:0007669"/>
    <property type="project" value="TreeGrafter"/>
</dbReference>
<evidence type="ECO:0000313" key="7">
    <source>
        <dbReference type="Proteomes" id="UP001143981"/>
    </source>
</evidence>
<dbReference type="GO" id="GO:0005737">
    <property type="term" value="C:cytoplasm"/>
    <property type="evidence" value="ECO:0007669"/>
    <property type="project" value="UniProtKB-SubCell"/>
</dbReference>
<dbReference type="PRINTS" id="PR00080">
    <property type="entry name" value="SDRFAMILY"/>
</dbReference>
<feature type="region of interest" description="Disordered" evidence="5">
    <location>
        <begin position="439"/>
        <end position="458"/>
    </location>
</feature>
<dbReference type="CDD" id="cd05367">
    <property type="entry name" value="SPR-like_SDR_c"/>
    <property type="match status" value="1"/>
</dbReference>
<dbReference type="GO" id="GO:0006729">
    <property type="term" value="P:tetrahydrobiopterin biosynthetic process"/>
    <property type="evidence" value="ECO:0007669"/>
    <property type="project" value="TreeGrafter"/>
</dbReference>
<keyword evidence="3" id="KW-0521">NADP</keyword>
<dbReference type="InterPro" id="IPR051721">
    <property type="entry name" value="Biopterin_syn/organic_redct"/>
</dbReference>
<accession>A0A9W8CXC3</accession>
<dbReference type="InterPro" id="IPR020904">
    <property type="entry name" value="Sc_DH/Rdtase_CS"/>
</dbReference>
<dbReference type="EMBL" id="JANBOI010001180">
    <property type="protein sequence ID" value="KAJ1727216.1"/>
    <property type="molecule type" value="Genomic_DNA"/>
</dbReference>
<dbReference type="AlphaFoldDB" id="A0A9W8CXC3"/>
<evidence type="ECO:0000256" key="4">
    <source>
        <dbReference type="ARBA" id="ARBA00023002"/>
    </source>
</evidence>